<evidence type="ECO:0000313" key="3">
    <source>
        <dbReference type="Proteomes" id="UP000826656"/>
    </source>
</evidence>
<proteinExistence type="predicted"/>
<sequence>MKTKKQNTNNQMVGDKLAQNINKADKYRINNTKETEQQKNINNISRKMIKRQEKQKRNNKKQEVENNNNLYSESESEGQIIKQQQDKYKREMNNNTEEEDLNDISCEEDSDNDTGQEEEESTYDSATESEESDDQQDSDSDAVANSLSEAFTGHQPNEEIAAAFGDIADKVNLSPRGESSFRGRRDTIKGKGDRAQRNTRQSKRKIGYLSAVDD</sequence>
<dbReference type="Proteomes" id="UP000826656">
    <property type="component" value="Unassembled WGS sequence"/>
</dbReference>
<gene>
    <name evidence="2" type="ORF">KY290_027289</name>
</gene>
<evidence type="ECO:0000256" key="1">
    <source>
        <dbReference type="SAM" id="MobiDB-lite"/>
    </source>
</evidence>
<feature type="region of interest" description="Disordered" evidence="1">
    <location>
        <begin position="1"/>
        <end position="214"/>
    </location>
</feature>
<feature type="compositionally biased region" description="Basic and acidic residues" evidence="1">
    <location>
        <begin position="179"/>
        <end position="196"/>
    </location>
</feature>
<comment type="caution">
    <text evidence="2">The sequence shown here is derived from an EMBL/GenBank/DDBJ whole genome shotgun (WGS) entry which is preliminary data.</text>
</comment>
<feature type="compositionally biased region" description="Acidic residues" evidence="1">
    <location>
        <begin position="96"/>
        <end position="140"/>
    </location>
</feature>
<feature type="compositionally biased region" description="Basic and acidic residues" evidence="1">
    <location>
        <begin position="23"/>
        <end position="37"/>
    </location>
</feature>
<organism evidence="2 3">
    <name type="scientific">Solanum tuberosum</name>
    <name type="common">Potato</name>
    <dbReference type="NCBI Taxonomy" id="4113"/>
    <lineage>
        <taxon>Eukaryota</taxon>
        <taxon>Viridiplantae</taxon>
        <taxon>Streptophyta</taxon>
        <taxon>Embryophyta</taxon>
        <taxon>Tracheophyta</taxon>
        <taxon>Spermatophyta</taxon>
        <taxon>Magnoliopsida</taxon>
        <taxon>eudicotyledons</taxon>
        <taxon>Gunneridae</taxon>
        <taxon>Pentapetalae</taxon>
        <taxon>asterids</taxon>
        <taxon>lamiids</taxon>
        <taxon>Solanales</taxon>
        <taxon>Solanaceae</taxon>
        <taxon>Solanoideae</taxon>
        <taxon>Solaneae</taxon>
        <taxon>Solanum</taxon>
    </lineage>
</organism>
<feature type="compositionally biased region" description="Polar residues" evidence="1">
    <location>
        <begin position="1"/>
        <end position="12"/>
    </location>
</feature>
<reference evidence="2 3" key="1">
    <citation type="journal article" date="2021" name="bioRxiv">
        <title>Chromosome-scale and haplotype-resolved genome assembly of a tetraploid potato cultivar.</title>
        <authorList>
            <person name="Sun H."/>
            <person name="Jiao W.-B."/>
            <person name="Krause K."/>
            <person name="Campoy J.A."/>
            <person name="Goel M."/>
            <person name="Folz-Donahue K."/>
            <person name="Kukat C."/>
            <person name="Huettel B."/>
            <person name="Schneeberger K."/>
        </authorList>
    </citation>
    <scope>NUCLEOTIDE SEQUENCE [LARGE SCALE GENOMIC DNA]</scope>
    <source>
        <strain evidence="2">SolTubOtavaFocal</strain>
        <tissue evidence="2">Leaves</tissue>
    </source>
</reference>
<feature type="compositionally biased region" description="Basic and acidic residues" evidence="1">
    <location>
        <begin position="50"/>
        <end position="64"/>
    </location>
</feature>
<dbReference type="EMBL" id="JAIVGD010000019">
    <property type="protein sequence ID" value="KAH0748057.1"/>
    <property type="molecule type" value="Genomic_DNA"/>
</dbReference>
<keyword evidence="3" id="KW-1185">Reference proteome</keyword>
<evidence type="ECO:0000313" key="2">
    <source>
        <dbReference type="EMBL" id="KAH0748057.1"/>
    </source>
</evidence>
<accession>A0ABQ7UGC3</accession>
<protein>
    <submittedName>
        <fullName evidence="2">Uncharacterized protein</fullName>
    </submittedName>
</protein>
<name>A0ABQ7UGC3_SOLTU</name>